<evidence type="ECO:0000256" key="1">
    <source>
        <dbReference type="SAM" id="Phobius"/>
    </source>
</evidence>
<dbReference type="RefSeq" id="WP_068459215.1">
    <property type="nucleotide sequence ID" value="NZ_LMTR01000020.1"/>
</dbReference>
<name>A0A109BMK0_HYPSL</name>
<evidence type="ECO:0000313" key="3">
    <source>
        <dbReference type="Proteomes" id="UP000059074"/>
    </source>
</evidence>
<keyword evidence="1" id="KW-1133">Transmembrane helix</keyword>
<accession>A0A109BMK0</accession>
<keyword evidence="1" id="KW-0472">Membrane</keyword>
<evidence type="ECO:0000313" key="2">
    <source>
        <dbReference type="EMBL" id="KWT71571.1"/>
    </source>
</evidence>
<evidence type="ECO:0008006" key="4">
    <source>
        <dbReference type="Google" id="ProtNLM"/>
    </source>
</evidence>
<organism evidence="2 3">
    <name type="scientific">Hyphomicrobium sulfonivorans</name>
    <dbReference type="NCBI Taxonomy" id="121290"/>
    <lineage>
        <taxon>Bacteria</taxon>
        <taxon>Pseudomonadati</taxon>
        <taxon>Pseudomonadota</taxon>
        <taxon>Alphaproteobacteria</taxon>
        <taxon>Hyphomicrobiales</taxon>
        <taxon>Hyphomicrobiaceae</taxon>
        <taxon>Hyphomicrobium</taxon>
    </lineage>
</organism>
<dbReference type="STRING" id="121290.APY04_0424"/>
<keyword evidence="1" id="KW-0812">Transmembrane</keyword>
<dbReference type="OrthoDB" id="4868247at2"/>
<dbReference type="PATRIC" id="fig|121290.4.peg.2318"/>
<feature type="transmembrane region" description="Helical" evidence="1">
    <location>
        <begin position="17"/>
        <end position="37"/>
    </location>
</feature>
<dbReference type="AlphaFoldDB" id="A0A109BMK0"/>
<keyword evidence="3" id="KW-1185">Reference proteome</keyword>
<dbReference type="InterPro" id="IPR025833">
    <property type="entry name" value="GDYXXLXY"/>
</dbReference>
<proteinExistence type="predicted"/>
<protein>
    <recommendedName>
        <fullName evidence="4">Membrane-anchored protein</fullName>
    </recommendedName>
</protein>
<gene>
    <name evidence="2" type="ORF">APY04_0424</name>
</gene>
<reference evidence="2 3" key="1">
    <citation type="submission" date="2015-10" db="EMBL/GenBank/DDBJ databases">
        <title>Transcriptomic analysis of a linuron degrading triple-species bacterial consortium.</title>
        <authorList>
            <person name="Albers P."/>
        </authorList>
    </citation>
    <scope>NUCLEOTIDE SEQUENCE [LARGE SCALE GENOMIC DNA]</scope>
    <source>
        <strain evidence="2 3">WDL6</strain>
    </source>
</reference>
<comment type="caution">
    <text evidence="2">The sequence shown here is derived from an EMBL/GenBank/DDBJ whole genome shotgun (WGS) entry which is preliminary data.</text>
</comment>
<sequence>MTDVSAHRKIETPRRNLWLAIAAVALGQAAVLGWMIWDRASLLSNGREVVLDVIPVDPRSLFRGDYVILGYDISRVKLPAGSVVPKRGDAFFVTLHKGDDGHWTSVATSAHPPESVAAGDVVLRGRVTYAYQPTRNEADQQPNIGLSYGIESYFVPEGTGRELERMVGDRKISAILAVDASGTAAIKGLMADGKRVYEEPLL</sequence>
<dbReference type="Pfam" id="PF14345">
    <property type="entry name" value="GDYXXLXY"/>
    <property type="match status" value="1"/>
</dbReference>
<dbReference type="EMBL" id="LMTR01000020">
    <property type="protein sequence ID" value="KWT71571.1"/>
    <property type="molecule type" value="Genomic_DNA"/>
</dbReference>
<dbReference type="Proteomes" id="UP000059074">
    <property type="component" value="Unassembled WGS sequence"/>
</dbReference>